<protein>
    <recommendedName>
        <fullName evidence="3">Ribose-phosphate pyrophosphokinase</fullName>
    </recommendedName>
</protein>
<evidence type="ECO:0008006" key="3">
    <source>
        <dbReference type="Google" id="ProtNLM"/>
    </source>
</evidence>
<comment type="caution">
    <text evidence="1">The sequence shown here is derived from an EMBL/GenBank/DDBJ whole genome shotgun (WGS) entry which is preliminary data.</text>
</comment>
<dbReference type="Proteomes" id="UP000557392">
    <property type="component" value="Unassembled WGS sequence"/>
</dbReference>
<proteinExistence type="predicted"/>
<keyword evidence="2" id="KW-1185">Reference proteome</keyword>
<evidence type="ECO:0000313" key="2">
    <source>
        <dbReference type="Proteomes" id="UP000557392"/>
    </source>
</evidence>
<dbReference type="EMBL" id="JACIEH010000003">
    <property type="protein sequence ID" value="MBB4100627.1"/>
    <property type="molecule type" value="Genomic_DNA"/>
</dbReference>
<gene>
    <name evidence="1" type="ORF">GGR46_004199</name>
</gene>
<accession>A0A7W6NYF3</accession>
<evidence type="ECO:0000313" key="1">
    <source>
        <dbReference type="EMBL" id="MBB4100627.1"/>
    </source>
</evidence>
<dbReference type="RefSeq" id="WP_183999903.1">
    <property type="nucleotide sequence ID" value="NZ_JACIEH010000003.1"/>
</dbReference>
<organism evidence="1 2">
    <name type="scientific">Sphingomonas kyeonggiensis</name>
    <dbReference type="NCBI Taxonomy" id="1268553"/>
    <lineage>
        <taxon>Bacteria</taxon>
        <taxon>Pseudomonadati</taxon>
        <taxon>Pseudomonadota</taxon>
        <taxon>Alphaproteobacteria</taxon>
        <taxon>Sphingomonadales</taxon>
        <taxon>Sphingomonadaceae</taxon>
        <taxon>Sphingomonas</taxon>
    </lineage>
</organism>
<sequence>MTGDPIPVSDVAHVRALLIEAARERRAVSYSEMLALLGHRFTRPLMRALCKTLDVIDEAAVANGEPELAVLVVRESDGMPGQGWWVSPRASLEGHAGPWEGPEARAFVDRLQREAFDHWSQA</sequence>
<reference evidence="1 2" key="1">
    <citation type="submission" date="2020-08" db="EMBL/GenBank/DDBJ databases">
        <title>Genomic Encyclopedia of Type Strains, Phase IV (KMG-IV): sequencing the most valuable type-strain genomes for metagenomic binning, comparative biology and taxonomic classification.</title>
        <authorList>
            <person name="Goeker M."/>
        </authorList>
    </citation>
    <scope>NUCLEOTIDE SEQUENCE [LARGE SCALE GENOMIC DNA]</scope>
    <source>
        <strain evidence="1 2">DSM 101806</strain>
    </source>
</reference>
<name>A0A7W6NYF3_9SPHN</name>
<dbReference type="AlphaFoldDB" id="A0A7W6NYF3"/>